<evidence type="ECO:0000259" key="1">
    <source>
        <dbReference type="Pfam" id="PF13470"/>
    </source>
</evidence>
<dbReference type="PANTHER" id="PTHR34610:SF3">
    <property type="entry name" value="SSL7007 PROTEIN"/>
    <property type="match status" value="1"/>
</dbReference>
<reference evidence="2 3" key="1">
    <citation type="journal article" date="2016" name="Nat. Commun.">
        <title>Thousands of microbial genomes shed light on interconnected biogeochemical processes in an aquifer system.</title>
        <authorList>
            <person name="Anantharaman K."/>
            <person name="Brown C.T."/>
            <person name="Hug L.A."/>
            <person name="Sharon I."/>
            <person name="Castelle C.J."/>
            <person name="Probst A.J."/>
            <person name="Thomas B.C."/>
            <person name="Singh A."/>
            <person name="Wilkins M.J."/>
            <person name="Karaoz U."/>
            <person name="Brodie E.L."/>
            <person name="Williams K.H."/>
            <person name="Hubbard S.S."/>
            <person name="Banfield J.F."/>
        </authorList>
    </citation>
    <scope>NUCLEOTIDE SEQUENCE [LARGE SCALE GENOMIC DNA]</scope>
</reference>
<dbReference type="Pfam" id="PF13470">
    <property type="entry name" value="PIN_3"/>
    <property type="match status" value="1"/>
</dbReference>
<dbReference type="SUPFAM" id="SSF88723">
    <property type="entry name" value="PIN domain-like"/>
    <property type="match status" value="1"/>
</dbReference>
<accession>A0A1F5P245</accession>
<gene>
    <name evidence="2" type="ORF">A2846_00170</name>
</gene>
<proteinExistence type="predicted"/>
<dbReference type="EMBL" id="MFEN01000032">
    <property type="protein sequence ID" value="OGE83954.1"/>
    <property type="molecule type" value="Genomic_DNA"/>
</dbReference>
<evidence type="ECO:0000313" key="3">
    <source>
        <dbReference type="Proteomes" id="UP000176339"/>
    </source>
</evidence>
<feature type="domain" description="PIN" evidence="1">
    <location>
        <begin position="2"/>
        <end position="107"/>
    </location>
</feature>
<evidence type="ECO:0000313" key="2">
    <source>
        <dbReference type="EMBL" id="OGE83954.1"/>
    </source>
</evidence>
<dbReference type="InterPro" id="IPR029060">
    <property type="entry name" value="PIN-like_dom_sf"/>
</dbReference>
<organism evidence="2 3">
    <name type="scientific">Candidatus Doudnabacteria bacterium RIFCSPHIGHO2_01_FULL_49_9</name>
    <dbReference type="NCBI Taxonomy" id="1817827"/>
    <lineage>
        <taxon>Bacteria</taxon>
        <taxon>Candidatus Doudnaibacteriota</taxon>
    </lineage>
</organism>
<dbReference type="Proteomes" id="UP000176339">
    <property type="component" value="Unassembled WGS sequence"/>
</dbReference>
<dbReference type="NCBIfam" id="TIGR00305">
    <property type="entry name" value="putative toxin-antitoxin system toxin component, PIN family"/>
    <property type="match status" value="1"/>
</dbReference>
<protein>
    <submittedName>
        <fullName evidence="2">Putative toxin-antitoxin system toxin component, PIN family</fullName>
    </submittedName>
</protein>
<sequence length="150" mass="17067">MKVVIDTNILISGASDENSRAFKIINEVIEGRVEAFANYQTIGENRQMLRKLVKDREYRELLERFFDNVQEVRVFKKLHVVSDPEDNKLIESAAASGADYLITQDTAVLDLEKYNKTQIVTPDEFWAKYKADSSGDDSAWGDWGKMLLGG</sequence>
<dbReference type="InterPro" id="IPR002850">
    <property type="entry name" value="PIN_toxin-like"/>
</dbReference>
<dbReference type="AlphaFoldDB" id="A0A1F5P245"/>
<comment type="caution">
    <text evidence="2">The sequence shown here is derived from an EMBL/GenBank/DDBJ whole genome shotgun (WGS) entry which is preliminary data.</text>
</comment>
<dbReference type="PANTHER" id="PTHR34610">
    <property type="entry name" value="SSL7007 PROTEIN"/>
    <property type="match status" value="1"/>
</dbReference>
<dbReference type="InterPro" id="IPR002716">
    <property type="entry name" value="PIN_dom"/>
</dbReference>
<name>A0A1F5P245_9BACT</name>